<dbReference type="GO" id="GO:0003723">
    <property type="term" value="F:RNA binding"/>
    <property type="evidence" value="ECO:0007669"/>
    <property type="project" value="UniProtKB-KW"/>
</dbReference>
<dbReference type="OrthoDB" id="9807213at2"/>
<dbReference type="GO" id="GO:0000455">
    <property type="term" value="P:enzyme-directed rRNA pseudouridine synthesis"/>
    <property type="evidence" value="ECO:0007669"/>
    <property type="project" value="UniProtKB-ARBA"/>
</dbReference>
<comment type="catalytic activity">
    <reaction evidence="1">
        <text>a uridine in RNA = a pseudouridine in RNA</text>
        <dbReference type="Rhea" id="RHEA:48348"/>
        <dbReference type="Rhea" id="RHEA-COMP:12068"/>
        <dbReference type="Rhea" id="RHEA-COMP:12069"/>
        <dbReference type="ChEBI" id="CHEBI:65314"/>
        <dbReference type="ChEBI" id="CHEBI:65315"/>
    </reaction>
</comment>
<evidence type="ECO:0000259" key="7">
    <source>
        <dbReference type="SMART" id="SM00363"/>
    </source>
</evidence>
<dbReference type="SUPFAM" id="SSF55174">
    <property type="entry name" value="Alpha-L RNA-binding motif"/>
    <property type="match status" value="1"/>
</dbReference>
<evidence type="ECO:0000313" key="8">
    <source>
        <dbReference type="EMBL" id="RJT79297.1"/>
    </source>
</evidence>
<dbReference type="InterPro" id="IPR042092">
    <property type="entry name" value="PsdUridine_s_RsuA/RluB/E/F_cat"/>
</dbReference>
<dbReference type="Gene3D" id="3.10.290.10">
    <property type="entry name" value="RNA-binding S4 domain"/>
    <property type="match status" value="1"/>
</dbReference>
<feature type="compositionally biased region" description="Low complexity" evidence="6">
    <location>
        <begin position="156"/>
        <end position="165"/>
    </location>
</feature>
<dbReference type="InterPro" id="IPR020103">
    <property type="entry name" value="PsdUridine_synth_cat_dom_sf"/>
</dbReference>
<gene>
    <name evidence="8" type="ORF">D6T63_11930</name>
</gene>
<comment type="caution">
    <text evidence="8">The sequence shown here is derived from an EMBL/GenBank/DDBJ whole genome shotgun (WGS) entry which is preliminary data.</text>
</comment>
<dbReference type="NCBIfam" id="TIGR00093">
    <property type="entry name" value="pseudouridine synthase"/>
    <property type="match status" value="1"/>
</dbReference>
<dbReference type="Gene3D" id="3.30.70.580">
    <property type="entry name" value="Pseudouridine synthase I, catalytic domain, N-terminal subdomain"/>
    <property type="match status" value="1"/>
</dbReference>
<dbReference type="InterPro" id="IPR000748">
    <property type="entry name" value="PsdUridine_synth_RsuA/RluB/E/F"/>
</dbReference>
<evidence type="ECO:0000256" key="1">
    <source>
        <dbReference type="ARBA" id="ARBA00000073"/>
    </source>
</evidence>
<dbReference type="InterPro" id="IPR050343">
    <property type="entry name" value="RsuA_PseudoU_synthase"/>
</dbReference>
<dbReference type="Pfam" id="PF01479">
    <property type="entry name" value="S4"/>
    <property type="match status" value="1"/>
</dbReference>
<dbReference type="SUPFAM" id="SSF55120">
    <property type="entry name" value="Pseudouridine synthase"/>
    <property type="match status" value="1"/>
</dbReference>
<keyword evidence="4" id="KW-0694">RNA-binding</keyword>
<evidence type="ECO:0000256" key="6">
    <source>
        <dbReference type="SAM" id="MobiDB-lite"/>
    </source>
</evidence>
<dbReference type="InterPro" id="IPR018496">
    <property type="entry name" value="PsdUridine_synth_RsuA/RluB_CS"/>
</dbReference>
<evidence type="ECO:0000256" key="3">
    <source>
        <dbReference type="ARBA" id="ARBA00023235"/>
    </source>
</evidence>
<dbReference type="EMBL" id="QZVT01000005">
    <property type="protein sequence ID" value="RJT79297.1"/>
    <property type="molecule type" value="Genomic_DNA"/>
</dbReference>
<keyword evidence="9" id="KW-1185">Reference proteome</keyword>
<feature type="region of interest" description="Disordered" evidence="6">
    <location>
        <begin position="1"/>
        <end position="231"/>
    </location>
</feature>
<dbReference type="InterPro" id="IPR020094">
    <property type="entry name" value="TruA/RsuA/RluB/E/F_N"/>
</dbReference>
<dbReference type="InterPro" id="IPR006145">
    <property type="entry name" value="PsdUridine_synth_RsuA/RluA"/>
</dbReference>
<protein>
    <recommendedName>
        <fullName evidence="5">Pseudouridine synthase</fullName>
        <ecNumber evidence="5">5.4.99.-</ecNumber>
    </recommendedName>
</protein>
<accession>A0A3A5MDK2</accession>
<proteinExistence type="inferred from homology"/>
<dbReference type="AlphaFoldDB" id="A0A3A5MDK2"/>
<dbReference type="InterPro" id="IPR002942">
    <property type="entry name" value="S4_RNA-bd"/>
</dbReference>
<name>A0A3A5MDK2_9MICC</name>
<dbReference type="CDD" id="cd00165">
    <property type="entry name" value="S4"/>
    <property type="match status" value="1"/>
</dbReference>
<dbReference type="GO" id="GO:0120159">
    <property type="term" value="F:rRNA pseudouridine synthase activity"/>
    <property type="evidence" value="ECO:0007669"/>
    <property type="project" value="UniProtKB-ARBA"/>
</dbReference>
<dbReference type="InterPro" id="IPR036986">
    <property type="entry name" value="S4_RNA-bd_sf"/>
</dbReference>
<feature type="domain" description="RNA-binding S4" evidence="7">
    <location>
        <begin position="241"/>
        <end position="302"/>
    </location>
</feature>
<dbReference type="Gene3D" id="3.30.70.1560">
    <property type="entry name" value="Alpha-L RNA-binding motif"/>
    <property type="match status" value="1"/>
</dbReference>
<evidence type="ECO:0000313" key="9">
    <source>
        <dbReference type="Proteomes" id="UP000272560"/>
    </source>
</evidence>
<dbReference type="PROSITE" id="PS01149">
    <property type="entry name" value="PSI_RSU"/>
    <property type="match status" value="1"/>
</dbReference>
<comment type="similarity">
    <text evidence="2 5">Belongs to the pseudouridine synthase RsuA family.</text>
</comment>
<dbReference type="RefSeq" id="WP_120149241.1">
    <property type="nucleotide sequence ID" value="NZ_QZVT01000005.1"/>
</dbReference>
<evidence type="ECO:0000256" key="4">
    <source>
        <dbReference type="PROSITE-ProRule" id="PRU00182"/>
    </source>
</evidence>
<feature type="compositionally biased region" description="Polar residues" evidence="6">
    <location>
        <begin position="1"/>
        <end position="12"/>
    </location>
</feature>
<reference evidence="8 9" key="1">
    <citation type="submission" date="2018-09" db="EMBL/GenBank/DDBJ databases">
        <title>Novel species of Arthrobacter.</title>
        <authorList>
            <person name="Liu Q."/>
            <person name="Xin Y.-H."/>
        </authorList>
    </citation>
    <scope>NUCLEOTIDE SEQUENCE [LARGE SCALE GENOMIC DNA]</scope>
    <source>
        <strain evidence="8 9">Hz2</strain>
    </source>
</reference>
<dbReference type="PROSITE" id="PS50889">
    <property type="entry name" value="S4"/>
    <property type="match status" value="1"/>
</dbReference>
<keyword evidence="3 5" id="KW-0413">Isomerase</keyword>
<sequence>MTQQPGSGSGRNTPRRGGSAGRPSDADRARKSSPRGAPSQGAGRSGEGRPSTGRSGEGRPFQARDERGAGRSGEGRPSAGRSGEGRPFQGRDERGAGRSGEGRPSAGRSGEGRPFQGRDERGAGRSGEGRPSAGRSGEGRPQGSGERRESADGRARSAAGRPSAGTPSSRFGAKAGGRAASKPGRPGARSGQDGAARQKPAGAKAFGRERFGQNLGPVRTAKPKRASRPADEIDVHNPEGVRLQKVMALAGVASRRICEEMILDGRVEVDGTIVTELGVRVDPEQAAIHVDGIRLQLNEHLKYYVFNKPRGVVSTMEDPEGRRCISDFLKNKDKSERLFHVGRLDAETEGLLLLTNDGELTNRLTHPSYEVPKTYLVQVRGPMAQGIGAQMKEGIELEDGIAQVDSFKLVDSTPGHVLVEVVLHSGRNRVVRRLFDAVGHPVERLVRIQVGPIRVGDQRQGSIRVLGRQEVGHLLASVGL</sequence>
<feature type="compositionally biased region" description="Basic and acidic residues" evidence="6">
    <location>
        <begin position="145"/>
        <end position="155"/>
    </location>
</feature>
<dbReference type="EC" id="5.4.99.-" evidence="5"/>
<evidence type="ECO:0000256" key="2">
    <source>
        <dbReference type="ARBA" id="ARBA00008348"/>
    </source>
</evidence>
<dbReference type="FunFam" id="3.10.290.10:FF:000003">
    <property type="entry name" value="Pseudouridine synthase"/>
    <property type="match status" value="1"/>
</dbReference>
<dbReference type="Pfam" id="PF00849">
    <property type="entry name" value="PseudoU_synth_2"/>
    <property type="match status" value="1"/>
</dbReference>
<dbReference type="PANTHER" id="PTHR47683:SF2">
    <property type="entry name" value="RNA-BINDING S4 DOMAIN-CONTAINING PROTEIN"/>
    <property type="match status" value="1"/>
</dbReference>
<dbReference type="Proteomes" id="UP000272560">
    <property type="component" value="Unassembled WGS sequence"/>
</dbReference>
<dbReference type="PANTHER" id="PTHR47683">
    <property type="entry name" value="PSEUDOURIDINE SYNTHASE FAMILY PROTEIN-RELATED"/>
    <property type="match status" value="1"/>
</dbReference>
<dbReference type="SMART" id="SM00363">
    <property type="entry name" value="S4"/>
    <property type="match status" value="1"/>
</dbReference>
<evidence type="ECO:0000256" key="5">
    <source>
        <dbReference type="RuleBase" id="RU003887"/>
    </source>
</evidence>
<dbReference type="CDD" id="cd02870">
    <property type="entry name" value="PseudoU_synth_RsuA_like"/>
    <property type="match status" value="1"/>
</dbReference>
<organism evidence="8 9">
    <name type="scientific">Arthrobacter cheniae</name>
    <dbReference type="NCBI Taxonomy" id="1258888"/>
    <lineage>
        <taxon>Bacteria</taxon>
        <taxon>Bacillati</taxon>
        <taxon>Actinomycetota</taxon>
        <taxon>Actinomycetes</taxon>
        <taxon>Micrococcales</taxon>
        <taxon>Micrococcaceae</taxon>
        <taxon>Arthrobacter</taxon>
    </lineage>
</organism>